<sequence length="137" mass="14993">MKKILVIAGAAMLSACGSPEAEQAEAPVTETEAPVEVMPLLDTSWSFAMDGTDYFESIDAEGNYLTNVMTDDGEEHFDHGLYEMIDGKHCFTSQMNEDGQMCWTTPAEIATGDTVDAVSDSGDTLAITRQEYRKLEH</sequence>
<organism evidence="2 3">
    <name type="scientific">Croceicoccus mobilis</name>
    <dbReference type="NCBI Taxonomy" id="1703339"/>
    <lineage>
        <taxon>Bacteria</taxon>
        <taxon>Pseudomonadati</taxon>
        <taxon>Pseudomonadota</taxon>
        <taxon>Alphaproteobacteria</taxon>
        <taxon>Sphingomonadales</taxon>
        <taxon>Erythrobacteraceae</taxon>
        <taxon>Croceicoccus</taxon>
    </lineage>
</organism>
<evidence type="ECO:0000313" key="3">
    <source>
        <dbReference type="Proteomes" id="UP000612349"/>
    </source>
</evidence>
<reference evidence="2" key="1">
    <citation type="journal article" date="2014" name="Int. J. Syst. Evol. Microbiol.">
        <title>Complete genome sequence of Corynebacterium casei LMG S-19264T (=DSM 44701T), isolated from a smear-ripened cheese.</title>
        <authorList>
            <consortium name="US DOE Joint Genome Institute (JGI-PGF)"/>
            <person name="Walter F."/>
            <person name="Albersmeier A."/>
            <person name="Kalinowski J."/>
            <person name="Ruckert C."/>
        </authorList>
    </citation>
    <scope>NUCLEOTIDE SEQUENCE</scope>
    <source>
        <strain evidence="2">CGMCC 1.15360</strain>
    </source>
</reference>
<protein>
    <recommendedName>
        <fullName evidence="4">Lipoprotein</fullName>
    </recommendedName>
</protein>
<proteinExistence type="predicted"/>
<evidence type="ECO:0000256" key="1">
    <source>
        <dbReference type="SAM" id="SignalP"/>
    </source>
</evidence>
<feature type="chain" id="PRO_5036872991" description="Lipoprotein" evidence="1">
    <location>
        <begin position="22"/>
        <end position="137"/>
    </location>
</feature>
<dbReference type="AlphaFoldDB" id="A0A916YXN1"/>
<comment type="caution">
    <text evidence="2">The sequence shown here is derived from an EMBL/GenBank/DDBJ whole genome shotgun (WGS) entry which is preliminary data.</text>
</comment>
<keyword evidence="3" id="KW-1185">Reference proteome</keyword>
<name>A0A916YXN1_9SPHN</name>
<reference evidence="2" key="2">
    <citation type="submission" date="2020-09" db="EMBL/GenBank/DDBJ databases">
        <authorList>
            <person name="Sun Q."/>
            <person name="Zhou Y."/>
        </authorList>
    </citation>
    <scope>NUCLEOTIDE SEQUENCE</scope>
    <source>
        <strain evidence="2">CGMCC 1.15360</strain>
    </source>
</reference>
<dbReference type="OrthoDB" id="7450772at2"/>
<dbReference type="RefSeq" id="WP_066775556.1">
    <property type="nucleotide sequence ID" value="NZ_BMIP01000002.1"/>
</dbReference>
<gene>
    <name evidence="2" type="ORF">GCM10010990_14160</name>
</gene>
<evidence type="ECO:0008006" key="4">
    <source>
        <dbReference type="Google" id="ProtNLM"/>
    </source>
</evidence>
<dbReference type="Proteomes" id="UP000612349">
    <property type="component" value="Unassembled WGS sequence"/>
</dbReference>
<dbReference type="EMBL" id="BMIP01000002">
    <property type="protein sequence ID" value="GGD65839.1"/>
    <property type="molecule type" value="Genomic_DNA"/>
</dbReference>
<dbReference type="PROSITE" id="PS51257">
    <property type="entry name" value="PROKAR_LIPOPROTEIN"/>
    <property type="match status" value="1"/>
</dbReference>
<keyword evidence="1" id="KW-0732">Signal</keyword>
<accession>A0A916YXN1</accession>
<evidence type="ECO:0000313" key="2">
    <source>
        <dbReference type="EMBL" id="GGD65839.1"/>
    </source>
</evidence>
<feature type="signal peptide" evidence="1">
    <location>
        <begin position="1"/>
        <end position="21"/>
    </location>
</feature>